<feature type="transmembrane region" description="Helical" evidence="5">
    <location>
        <begin position="506"/>
        <end position="525"/>
    </location>
</feature>
<feature type="transmembrane region" description="Helical" evidence="5">
    <location>
        <begin position="167"/>
        <end position="187"/>
    </location>
</feature>
<feature type="transmembrane region" description="Helical" evidence="5">
    <location>
        <begin position="373"/>
        <end position="389"/>
    </location>
</feature>
<dbReference type="OrthoDB" id="3437016at2759"/>
<dbReference type="InterPro" id="IPR011701">
    <property type="entry name" value="MFS"/>
</dbReference>
<reference evidence="7 8" key="1">
    <citation type="journal article" date="2015" name="Biotechnol. Biofuels">
        <title>Enhanced degradation of softwood versus hardwood by the white-rot fungus Pycnoporus coccineus.</title>
        <authorList>
            <person name="Couturier M."/>
            <person name="Navarro D."/>
            <person name="Chevret D."/>
            <person name="Henrissat B."/>
            <person name="Piumi F."/>
            <person name="Ruiz-Duenas F.J."/>
            <person name="Martinez A.T."/>
            <person name="Grigoriev I.V."/>
            <person name="Riley R."/>
            <person name="Lipzen A."/>
            <person name="Berrin J.G."/>
            <person name="Master E.R."/>
            <person name="Rosso M.N."/>
        </authorList>
    </citation>
    <scope>NUCLEOTIDE SEQUENCE [LARGE SCALE GENOMIC DNA]</scope>
    <source>
        <strain evidence="7 8">BRFM310</strain>
    </source>
</reference>
<dbReference type="InterPro" id="IPR036259">
    <property type="entry name" value="MFS_trans_sf"/>
</dbReference>
<dbReference type="InterPro" id="IPR020846">
    <property type="entry name" value="MFS_dom"/>
</dbReference>
<comment type="subcellular location">
    <subcellularLocation>
        <location evidence="1">Membrane</location>
        <topology evidence="1">Multi-pass membrane protein</topology>
    </subcellularLocation>
</comment>
<dbReference type="Proteomes" id="UP000193067">
    <property type="component" value="Unassembled WGS sequence"/>
</dbReference>
<dbReference type="AlphaFoldDB" id="A0A1Y2IMI0"/>
<evidence type="ECO:0000256" key="3">
    <source>
        <dbReference type="ARBA" id="ARBA00022989"/>
    </source>
</evidence>
<evidence type="ECO:0000313" key="8">
    <source>
        <dbReference type="Proteomes" id="UP000193067"/>
    </source>
</evidence>
<dbReference type="GO" id="GO:0022857">
    <property type="term" value="F:transmembrane transporter activity"/>
    <property type="evidence" value="ECO:0007669"/>
    <property type="project" value="InterPro"/>
</dbReference>
<feature type="transmembrane region" description="Helical" evidence="5">
    <location>
        <begin position="42"/>
        <end position="60"/>
    </location>
</feature>
<feature type="transmembrane region" description="Helical" evidence="5">
    <location>
        <begin position="342"/>
        <end position="361"/>
    </location>
</feature>
<accession>A0A1Y2IMI0</accession>
<evidence type="ECO:0000259" key="6">
    <source>
        <dbReference type="PROSITE" id="PS50850"/>
    </source>
</evidence>
<proteinExistence type="predicted"/>
<dbReference type="SUPFAM" id="SSF103473">
    <property type="entry name" value="MFS general substrate transporter"/>
    <property type="match status" value="1"/>
</dbReference>
<feature type="transmembrane region" description="Helical" evidence="5">
    <location>
        <begin position="434"/>
        <end position="455"/>
    </location>
</feature>
<keyword evidence="2 5" id="KW-0812">Transmembrane</keyword>
<organism evidence="7 8">
    <name type="scientific">Trametes coccinea (strain BRFM310)</name>
    <name type="common">Pycnoporus coccineus</name>
    <dbReference type="NCBI Taxonomy" id="1353009"/>
    <lineage>
        <taxon>Eukaryota</taxon>
        <taxon>Fungi</taxon>
        <taxon>Dikarya</taxon>
        <taxon>Basidiomycota</taxon>
        <taxon>Agaricomycotina</taxon>
        <taxon>Agaricomycetes</taxon>
        <taxon>Polyporales</taxon>
        <taxon>Polyporaceae</taxon>
        <taxon>Trametes</taxon>
    </lineage>
</organism>
<protein>
    <submittedName>
        <fullName evidence="7">MFS general substrate transporter</fullName>
    </submittedName>
</protein>
<dbReference type="PANTHER" id="PTHR23501:SF102">
    <property type="entry name" value="DRUG TRANSPORTER, PUTATIVE (AFU_ORTHOLOGUE AFUA_3G08530)-RELATED"/>
    <property type="match status" value="1"/>
</dbReference>
<feature type="transmembrane region" description="Helical" evidence="5">
    <location>
        <begin position="396"/>
        <end position="414"/>
    </location>
</feature>
<feature type="transmembrane region" description="Helical" evidence="5">
    <location>
        <begin position="268"/>
        <end position="288"/>
    </location>
</feature>
<keyword evidence="4 5" id="KW-0472">Membrane</keyword>
<feature type="transmembrane region" description="Helical" evidence="5">
    <location>
        <begin position="308"/>
        <end position="330"/>
    </location>
</feature>
<feature type="domain" description="Major facilitator superfamily (MFS) profile" evidence="6">
    <location>
        <begin position="47"/>
        <end position="533"/>
    </location>
</feature>
<evidence type="ECO:0000256" key="2">
    <source>
        <dbReference type="ARBA" id="ARBA00022692"/>
    </source>
</evidence>
<feature type="transmembrane region" description="Helical" evidence="5">
    <location>
        <begin position="81"/>
        <end position="99"/>
    </location>
</feature>
<dbReference type="PROSITE" id="PS50850">
    <property type="entry name" value="MFS"/>
    <property type="match status" value="1"/>
</dbReference>
<dbReference type="Pfam" id="PF07690">
    <property type="entry name" value="MFS_1"/>
    <property type="match status" value="1"/>
</dbReference>
<keyword evidence="3 5" id="KW-1133">Transmembrane helix</keyword>
<feature type="transmembrane region" description="Helical" evidence="5">
    <location>
        <begin position="199"/>
        <end position="217"/>
    </location>
</feature>
<dbReference type="GO" id="GO:0005886">
    <property type="term" value="C:plasma membrane"/>
    <property type="evidence" value="ECO:0007669"/>
    <property type="project" value="TreeGrafter"/>
</dbReference>
<keyword evidence="8" id="KW-1185">Reference proteome</keyword>
<dbReference type="EMBL" id="KZ084106">
    <property type="protein sequence ID" value="OSD02317.1"/>
    <property type="molecule type" value="Genomic_DNA"/>
</dbReference>
<evidence type="ECO:0000256" key="1">
    <source>
        <dbReference type="ARBA" id="ARBA00004141"/>
    </source>
</evidence>
<feature type="transmembrane region" description="Helical" evidence="5">
    <location>
        <begin position="141"/>
        <end position="161"/>
    </location>
</feature>
<gene>
    <name evidence="7" type="ORF">PYCCODRAFT_1411233</name>
</gene>
<sequence length="566" mass="59333">MPPPATPSHGTPAGAAVPTLGASVDSNDSVDAAVTTRTKKGIVFWCIFSSICVALFLSALDQTAVSTALPTIAHDLHTTDFVWVGSAYALSSTAFLPMSGGMAQIFGRRPALLSCLFLFALGSGICGGARDMPMLIAGRTIQGLGGGGIQSLSAIILADLVTLQERGLYAGLFGLVWSIASIAGPVIGGSLATAGQWRWLFFLNLPVCGLAVISVIVFLRLPTPPGTLAEKLARLDWIGNILVVVGTTLCTIALTWGGISAPWNSARVLALLVIGLAVLGIFLVWEAMWATDPLVPFALMSNRTSLSGYLQTFFVGVVALGIVYYMPIYYQGCKDASPTKSGLISLGMSVLAPASIAAGVAVTRTQRYRPQMWAGWCLVLVGLGLYSTLRAADNLGHAVGFSVVLGVGLGAQYSTVPFPVQAPLPVSENAHALAFLQFLRSFAGVWGVTIGGTVLQNELKRRVPPAFLTESAQGSAIAYALIPQVPFLPEPLKREVQDAFAGSLRVLWEVLLGIGAAGLLSSLLMKGLPLHTSLDEDWAMTEPRTAGEKGVDEEKSLPVDVIGADV</sequence>
<evidence type="ECO:0000256" key="4">
    <source>
        <dbReference type="ARBA" id="ARBA00023136"/>
    </source>
</evidence>
<dbReference type="PANTHER" id="PTHR23501">
    <property type="entry name" value="MAJOR FACILITATOR SUPERFAMILY"/>
    <property type="match status" value="1"/>
</dbReference>
<dbReference type="Gene3D" id="1.20.1250.20">
    <property type="entry name" value="MFS general substrate transporter like domains"/>
    <property type="match status" value="1"/>
</dbReference>
<evidence type="ECO:0000313" key="7">
    <source>
        <dbReference type="EMBL" id="OSD02317.1"/>
    </source>
</evidence>
<feature type="transmembrane region" description="Helical" evidence="5">
    <location>
        <begin position="111"/>
        <end position="129"/>
    </location>
</feature>
<dbReference type="PRINTS" id="PR01036">
    <property type="entry name" value="TCRTETB"/>
</dbReference>
<name>A0A1Y2IMI0_TRAC3</name>
<feature type="transmembrane region" description="Helical" evidence="5">
    <location>
        <begin position="237"/>
        <end position="256"/>
    </location>
</feature>
<evidence type="ECO:0000256" key="5">
    <source>
        <dbReference type="SAM" id="Phobius"/>
    </source>
</evidence>
<dbReference type="Gene3D" id="1.20.1720.10">
    <property type="entry name" value="Multidrug resistance protein D"/>
    <property type="match status" value="1"/>
</dbReference>